<proteinExistence type="predicted"/>
<evidence type="ECO:0000313" key="2">
    <source>
        <dbReference type="Proteomes" id="UP000561181"/>
    </source>
</evidence>
<dbReference type="Pfam" id="PF11836">
    <property type="entry name" value="Phage_TAC_11"/>
    <property type="match status" value="1"/>
</dbReference>
<dbReference type="AlphaFoldDB" id="A0A848QPK1"/>
<comment type="caution">
    <text evidence="1">The sequence shown here is derived from an EMBL/GenBank/DDBJ whole genome shotgun (WGS) entry which is preliminary data.</text>
</comment>
<evidence type="ECO:0000313" key="1">
    <source>
        <dbReference type="EMBL" id="NMW32829.1"/>
    </source>
</evidence>
<protein>
    <submittedName>
        <fullName evidence="1">Gene transfer agent family protein</fullName>
    </submittedName>
</protein>
<organism evidence="1 2">
    <name type="scientific">Pontixanthobacter rizhaonensis</name>
    <dbReference type="NCBI Taxonomy" id="2730337"/>
    <lineage>
        <taxon>Bacteria</taxon>
        <taxon>Pseudomonadati</taxon>
        <taxon>Pseudomonadota</taxon>
        <taxon>Alphaproteobacteria</taxon>
        <taxon>Sphingomonadales</taxon>
        <taxon>Erythrobacteraceae</taxon>
        <taxon>Pontixanthobacter</taxon>
    </lineage>
</organism>
<keyword evidence="2" id="KW-1185">Reference proteome</keyword>
<sequence length="104" mass="11252">MNQTANSLRGEAMLTIGGQDKLLRPTFSALIAAEDELGPLLAMVERAANGQLKLGELSALFWHCLDDQESYSRNDVENAIIAIGLTRCADPLRAILAQILKGTQ</sequence>
<accession>A0A848QPK1</accession>
<gene>
    <name evidence="1" type="ORF">HKD42_12225</name>
</gene>
<dbReference type="InterPro" id="IPR021791">
    <property type="entry name" value="Phage_TAC_11"/>
</dbReference>
<dbReference type="RefSeq" id="WP_170013726.1">
    <property type="nucleotide sequence ID" value="NZ_JABCRE010000003.1"/>
</dbReference>
<reference evidence="1 2" key="1">
    <citation type="submission" date="2020-04" db="EMBL/GenBank/DDBJ databases">
        <authorList>
            <person name="Liu A."/>
        </authorList>
    </citation>
    <scope>NUCLEOTIDE SEQUENCE [LARGE SCALE GENOMIC DNA]</scope>
    <source>
        <strain evidence="1 2">RZ02</strain>
    </source>
</reference>
<dbReference type="Proteomes" id="UP000561181">
    <property type="component" value="Unassembled WGS sequence"/>
</dbReference>
<name>A0A848QPK1_9SPHN</name>
<dbReference type="EMBL" id="JABCRE010000003">
    <property type="protein sequence ID" value="NMW32829.1"/>
    <property type="molecule type" value="Genomic_DNA"/>
</dbReference>